<proteinExistence type="predicted"/>
<protein>
    <submittedName>
        <fullName evidence="1">Uncharacterized protein</fullName>
    </submittedName>
</protein>
<keyword evidence="2" id="KW-1185">Reference proteome</keyword>
<evidence type="ECO:0000313" key="2">
    <source>
        <dbReference type="Proteomes" id="UP001293254"/>
    </source>
</evidence>
<name>A0AAE1YZT7_9LAMI</name>
<reference evidence="1" key="2">
    <citation type="journal article" date="2024" name="Plant">
        <title>Genomic evolution and insights into agronomic trait innovations of Sesamum species.</title>
        <authorList>
            <person name="Miao H."/>
            <person name="Wang L."/>
            <person name="Qu L."/>
            <person name="Liu H."/>
            <person name="Sun Y."/>
            <person name="Le M."/>
            <person name="Wang Q."/>
            <person name="Wei S."/>
            <person name="Zheng Y."/>
            <person name="Lin W."/>
            <person name="Duan Y."/>
            <person name="Cao H."/>
            <person name="Xiong S."/>
            <person name="Wang X."/>
            <person name="Wei L."/>
            <person name="Li C."/>
            <person name="Ma Q."/>
            <person name="Ju M."/>
            <person name="Zhao R."/>
            <person name="Li G."/>
            <person name="Mu C."/>
            <person name="Tian Q."/>
            <person name="Mei H."/>
            <person name="Zhang T."/>
            <person name="Gao T."/>
            <person name="Zhang H."/>
        </authorList>
    </citation>
    <scope>NUCLEOTIDE SEQUENCE</scope>
    <source>
        <strain evidence="1">3651</strain>
    </source>
</reference>
<dbReference type="EMBL" id="JACGWO010000001">
    <property type="protein sequence ID" value="KAK4439272.1"/>
    <property type="molecule type" value="Genomic_DNA"/>
</dbReference>
<organism evidence="1 2">
    <name type="scientific">Sesamum alatum</name>
    <dbReference type="NCBI Taxonomy" id="300844"/>
    <lineage>
        <taxon>Eukaryota</taxon>
        <taxon>Viridiplantae</taxon>
        <taxon>Streptophyta</taxon>
        <taxon>Embryophyta</taxon>
        <taxon>Tracheophyta</taxon>
        <taxon>Spermatophyta</taxon>
        <taxon>Magnoliopsida</taxon>
        <taxon>eudicotyledons</taxon>
        <taxon>Gunneridae</taxon>
        <taxon>Pentapetalae</taxon>
        <taxon>asterids</taxon>
        <taxon>lamiids</taxon>
        <taxon>Lamiales</taxon>
        <taxon>Pedaliaceae</taxon>
        <taxon>Sesamum</taxon>
    </lineage>
</organism>
<dbReference type="AlphaFoldDB" id="A0AAE1YZT7"/>
<accession>A0AAE1YZT7</accession>
<evidence type="ECO:0000313" key="1">
    <source>
        <dbReference type="EMBL" id="KAK4439272.1"/>
    </source>
</evidence>
<reference evidence="1" key="1">
    <citation type="submission" date="2020-06" db="EMBL/GenBank/DDBJ databases">
        <authorList>
            <person name="Li T."/>
            <person name="Hu X."/>
            <person name="Zhang T."/>
            <person name="Song X."/>
            <person name="Zhang H."/>
            <person name="Dai N."/>
            <person name="Sheng W."/>
            <person name="Hou X."/>
            <person name="Wei L."/>
        </authorList>
    </citation>
    <scope>NUCLEOTIDE SEQUENCE</scope>
    <source>
        <strain evidence="1">3651</strain>
        <tissue evidence="1">Leaf</tissue>
    </source>
</reference>
<dbReference type="Proteomes" id="UP001293254">
    <property type="component" value="Unassembled WGS sequence"/>
</dbReference>
<gene>
    <name evidence="1" type="ORF">Salat_0262100</name>
</gene>
<sequence length="141" mass="14733">MIFPYGQFPCAGVSPDPGGGGVLHPFLPLSTSRVLSRGENRLHFLIHGVLGTSCLRRSLISLCKALMRGFSCGSSRRAGSGVGARLLPIEPASRGGGFLVMSPGGTFLLLLALIIRMAALAPSPRPLPAISSYVPFPYIAS</sequence>
<comment type="caution">
    <text evidence="1">The sequence shown here is derived from an EMBL/GenBank/DDBJ whole genome shotgun (WGS) entry which is preliminary data.</text>
</comment>